<dbReference type="InterPro" id="IPR011765">
    <property type="entry name" value="Pept_M16_N"/>
</dbReference>
<dbReference type="InterPro" id="IPR011249">
    <property type="entry name" value="Metalloenz_LuxS/M16"/>
</dbReference>
<feature type="domain" description="Peptidase M16 C-terminal" evidence="9">
    <location>
        <begin position="234"/>
        <end position="385"/>
    </location>
</feature>
<evidence type="ECO:0000313" key="13">
    <source>
        <dbReference type="Proteomes" id="UP000000707"/>
    </source>
</evidence>
<dbReference type="InterPro" id="IPR001431">
    <property type="entry name" value="Pept_M16_Zn_BS"/>
</dbReference>
<accession>G3AYB8</accession>
<dbReference type="Pfam" id="PF16187">
    <property type="entry name" value="Peptidase_M16_M"/>
    <property type="match status" value="1"/>
</dbReference>
<dbReference type="eggNOG" id="KOG0959">
    <property type="taxonomic scope" value="Eukaryota"/>
</dbReference>
<sequence>MPIEIARSGNFWGHLFVPGFLFQVRLVHKDTNETKSKSSEVPNSKSDDQLRAVTLDNGLTALLISNPNMETTAISISVNSGSNNDGDIKGLAHLVEHMLFSGTKEFRQPYFLIDNISKAGGTINAFTSYNQTNYHLEASNTSKSIRNINPQVKSDDGVVGYLIHMFSRFFKNPVFNNQCIKNEIKDINEEHLANLNSESKRFYHCLKLLVSETHSFHSFATGNTNTLSSIPKLRKHLVNYFERYYYASNIKIVIKSSLSLNQLQKLAVMNFNDIPDKPISPQLALPFFQTYEKGNLLQVETTKQPKMRVVFPINQLNDSLIQISKVWIELLGQEEPGSLCFHLLKQNFATEVNVFDQLVDFNNLMIFIEIHLTTNGYNNIKTIMRSPVKRIGKVIDQCLRLEKFEFIYQDNDDSSMDELQSNLPTSLFLIETKRWLNIRSSNLIVFGPSTIDSRPMKCQLSDEYYTLNYCVCRLDSKSVDYDSVPEFKLPERNKFLIWSHEELDSMLHQFHEFQGNMNMNVKFKIDQPPFLAEHSQNLELWFKKEFTFNSKCFVSFQLCSKSLEHNCRHLVAVDLLCEALGVALASSLYHSEKLGFSWSIYPSLNGTNSITITLIGINMLFKEILQELIGIVVDELRNLQSLPYSLFMRYRVGLRKRYKKLYEEEYLVQSMAAGMFVMETNVFSIEEKCETLEEIVLEEVVAISLSLINDSYTSIFLNGDGTVDDCYDISHIINRLSNHLSLDTTRKVNDPSSFQPIIGKFRFEIPAATANDFCYFYIHLGERNNSYIRTISKLLEYVTGRNIHKLKSERNLGYRIVSGLKIFRKTMGLFLYVESNEYSYKMLSRNIEDYLHVIESEIESLNNEQFREQMLNPCLNSLEFHNETQFSPDTVFDLLPCKASTNFENDSKSYFIHKSTWVQILNRNYRFNAKNGNEEVDVDLLRRVTRVELLKMFTLLVSPDSESRSIITITNDENSQRLSQKINDYIDSRSLSITSEAKSNLLKINEFDIIKEVLEKRFTQKNGMNIKGFLKPIGNDSQYLYPSKQKERTMGVSRYHHTTDIIKDQQDHLERLEVYISGQ</sequence>
<keyword evidence="6" id="KW-0482">Metalloprotease</keyword>
<dbReference type="InterPro" id="IPR050626">
    <property type="entry name" value="Peptidase_M16"/>
</dbReference>
<dbReference type="PANTHER" id="PTHR43690:SF18">
    <property type="entry name" value="INSULIN-DEGRADING ENZYME-RELATED"/>
    <property type="match status" value="1"/>
</dbReference>
<dbReference type="InterPro" id="IPR032632">
    <property type="entry name" value="Peptidase_M16_M"/>
</dbReference>
<feature type="domain" description="Coenzyme PQQ synthesis protein F-like C-terminal lobe" evidence="11">
    <location>
        <begin position="804"/>
        <end position="869"/>
    </location>
</feature>
<evidence type="ECO:0000256" key="1">
    <source>
        <dbReference type="ARBA" id="ARBA00007261"/>
    </source>
</evidence>
<dbReference type="GO" id="GO:0051603">
    <property type="term" value="P:proteolysis involved in protein catabolic process"/>
    <property type="evidence" value="ECO:0007669"/>
    <property type="project" value="TreeGrafter"/>
</dbReference>
<dbReference type="GO" id="GO:0004222">
    <property type="term" value="F:metalloendopeptidase activity"/>
    <property type="evidence" value="ECO:0007669"/>
    <property type="project" value="InterPro"/>
</dbReference>
<reference evidence="12 13" key="1">
    <citation type="journal article" date="2011" name="Proc. Natl. Acad. Sci. U.S.A.">
        <title>Comparative genomics of xylose-fermenting fungi for enhanced biofuel production.</title>
        <authorList>
            <person name="Wohlbach D.J."/>
            <person name="Kuo A."/>
            <person name="Sato T.K."/>
            <person name="Potts K.M."/>
            <person name="Salamov A.A."/>
            <person name="LaButti K.M."/>
            <person name="Sun H."/>
            <person name="Clum A."/>
            <person name="Pangilinan J.L."/>
            <person name="Lindquist E.A."/>
            <person name="Lucas S."/>
            <person name="Lapidus A."/>
            <person name="Jin M."/>
            <person name="Gunawan C."/>
            <person name="Balan V."/>
            <person name="Dale B.E."/>
            <person name="Jeffries T.W."/>
            <person name="Zinkel R."/>
            <person name="Barry K.W."/>
            <person name="Grigoriev I.V."/>
            <person name="Gasch A.P."/>
        </authorList>
    </citation>
    <scope>NUCLEOTIDE SEQUENCE [LARGE SCALE GENOMIC DNA]</scope>
    <source>
        <strain evidence="13">ATCC 10573 / BCRC 21748 / CBS 615 / JCM 9827 / NBRC 10315 / NRRL Y-1498 / VKM Y-70</strain>
    </source>
</reference>
<dbReference type="GO" id="GO:0046872">
    <property type="term" value="F:metal ion binding"/>
    <property type="evidence" value="ECO:0007669"/>
    <property type="project" value="UniProtKB-KW"/>
</dbReference>
<evidence type="ECO:0000259" key="11">
    <source>
        <dbReference type="Pfam" id="PF22456"/>
    </source>
</evidence>
<dbReference type="STRING" id="590646.G3AYB8"/>
<dbReference type="Proteomes" id="UP000000707">
    <property type="component" value="Unassembled WGS sequence"/>
</dbReference>
<evidence type="ECO:0000259" key="8">
    <source>
        <dbReference type="Pfam" id="PF00675"/>
    </source>
</evidence>
<evidence type="ECO:0000256" key="6">
    <source>
        <dbReference type="ARBA" id="ARBA00023049"/>
    </source>
</evidence>
<dbReference type="InterPro" id="IPR007863">
    <property type="entry name" value="Peptidase_M16_C"/>
</dbReference>
<dbReference type="GO" id="GO:0005739">
    <property type="term" value="C:mitochondrion"/>
    <property type="evidence" value="ECO:0007669"/>
    <property type="project" value="TreeGrafter"/>
</dbReference>
<keyword evidence="4" id="KW-0378">Hydrolase</keyword>
<evidence type="ECO:0000259" key="10">
    <source>
        <dbReference type="Pfam" id="PF16187"/>
    </source>
</evidence>
<keyword evidence="2" id="KW-0645">Protease</keyword>
<dbReference type="AlphaFoldDB" id="G3AYB8"/>
<protein>
    <submittedName>
        <fullName evidence="12">Uncharacterized protein</fullName>
    </submittedName>
</protein>
<dbReference type="PANTHER" id="PTHR43690">
    <property type="entry name" value="NARDILYSIN"/>
    <property type="match status" value="1"/>
</dbReference>
<evidence type="ECO:0000256" key="2">
    <source>
        <dbReference type="ARBA" id="ARBA00022670"/>
    </source>
</evidence>
<evidence type="ECO:0000256" key="7">
    <source>
        <dbReference type="RuleBase" id="RU004447"/>
    </source>
</evidence>
<dbReference type="GO" id="GO:0005829">
    <property type="term" value="C:cytosol"/>
    <property type="evidence" value="ECO:0007669"/>
    <property type="project" value="TreeGrafter"/>
</dbReference>
<gene>
    <name evidence="12" type="ORF">CANTEDRAFT_133235</name>
</gene>
<dbReference type="HOGENOM" id="CLU_008088_0_0_1"/>
<evidence type="ECO:0000256" key="5">
    <source>
        <dbReference type="ARBA" id="ARBA00022833"/>
    </source>
</evidence>
<feature type="domain" description="Peptidase M16 N-terminal" evidence="8">
    <location>
        <begin position="62"/>
        <end position="201"/>
    </location>
</feature>
<keyword evidence="3" id="KW-0479">Metal-binding</keyword>
<dbReference type="SUPFAM" id="SSF63411">
    <property type="entry name" value="LuxS/MPP-like metallohydrolase"/>
    <property type="match status" value="4"/>
</dbReference>
<evidence type="ECO:0000259" key="9">
    <source>
        <dbReference type="Pfam" id="PF05193"/>
    </source>
</evidence>
<evidence type="ECO:0000313" key="12">
    <source>
        <dbReference type="EMBL" id="EGV65813.1"/>
    </source>
</evidence>
<keyword evidence="5" id="KW-0862">Zinc</keyword>
<dbReference type="Pfam" id="PF22456">
    <property type="entry name" value="PqqF-like_C_4"/>
    <property type="match status" value="1"/>
</dbReference>
<keyword evidence="13" id="KW-1185">Reference proteome</keyword>
<dbReference type="Gene3D" id="3.30.830.10">
    <property type="entry name" value="Metalloenzyme, LuxS/M16 peptidase-like"/>
    <property type="match status" value="4"/>
</dbReference>
<dbReference type="GO" id="GO:0043171">
    <property type="term" value="P:peptide catabolic process"/>
    <property type="evidence" value="ECO:0007669"/>
    <property type="project" value="TreeGrafter"/>
</dbReference>
<dbReference type="Pfam" id="PF00675">
    <property type="entry name" value="Peptidase_M16"/>
    <property type="match status" value="1"/>
</dbReference>
<dbReference type="EMBL" id="GL996512">
    <property type="protein sequence ID" value="EGV65813.1"/>
    <property type="molecule type" value="Genomic_DNA"/>
</dbReference>
<evidence type="ECO:0000256" key="4">
    <source>
        <dbReference type="ARBA" id="ARBA00022801"/>
    </source>
</evidence>
<dbReference type="PROSITE" id="PS00143">
    <property type="entry name" value="INSULINASE"/>
    <property type="match status" value="1"/>
</dbReference>
<dbReference type="Pfam" id="PF05193">
    <property type="entry name" value="Peptidase_M16_C"/>
    <property type="match status" value="1"/>
</dbReference>
<comment type="similarity">
    <text evidence="1 7">Belongs to the peptidase M16 family.</text>
</comment>
<dbReference type="OrthoDB" id="952271at2759"/>
<name>G3AYB8_CANTC</name>
<feature type="domain" description="Peptidase M16 middle/third" evidence="10">
    <location>
        <begin position="437"/>
        <end position="690"/>
    </location>
</feature>
<evidence type="ECO:0000256" key="3">
    <source>
        <dbReference type="ARBA" id="ARBA00022723"/>
    </source>
</evidence>
<proteinExistence type="inferred from homology"/>
<organism evidence="13">
    <name type="scientific">Candida tenuis (strain ATCC 10573 / BCRC 21748 / CBS 615 / JCM 9827 / NBRC 10315 / NRRL Y-1498 / VKM Y-70)</name>
    <name type="common">Yeast</name>
    <name type="synonym">Yamadazyma tenuis</name>
    <dbReference type="NCBI Taxonomy" id="590646"/>
    <lineage>
        <taxon>Eukaryota</taxon>
        <taxon>Fungi</taxon>
        <taxon>Dikarya</taxon>
        <taxon>Ascomycota</taxon>
        <taxon>Saccharomycotina</taxon>
        <taxon>Pichiomycetes</taxon>
        <taxon>Debaryomycetaceae</taxon>
        <taxon>Yamadazyma</taxon>
    </lineage>
</organism>
<dbReference type="InterPro" id="IPR054734">
    <property type="entry name" value="PqqF-like_C_4"/>
</dbReference>